<feature type="region of interest" description="Disordered" evidence="1">
    <location>
        <begin position="901"/>
        <end position="1518"/>
    </location>
</feature>
<evidence type="ECO:0000313" key="2">
    <source>
        <dbReference type="EMBL" id="ACO62053.1"/>
    </source>
</evidence>
<feature type="region of interest" description="Disordered" evidence="1">
    <location>
        <begin position="421"/>
        <end position="589"/>
    </location>
</feature>
<feature type="compositionally biased region" description="Low complexity" evidence="1">
    <location>
        <begin position="173"/>
        <end position="188"/>
    </location>
</feature>
<feature type="compositionally biased region" description="Basic residues" evidence="1">
    <location>
        <begin position="227"/>
        <end position="238"/>
    </location>
</feature>
<protein>
    <submittedName>
        <fullName evidence="2">Uncharacterized protein</fullName>
    </submittedName>
</protein>
<feature type="region of interest" description="Disordered" evidence="1">
    <location>
        <begin position="1"/>
        <end position="349"/>
    </location>
</feature>
<dbReference type="PANTHER" id="PTHR21580">
    <property type="entry name" value="SHIPPO-1-RELATED"/>
    <property type="match status" value="1"/>
</dbReference>
<dbReference type="GeneID" id="8241541"/>
<proteinExistence type="predicted"/>
<name>C1E0S4_MICCC</name>
<dbReference type="InterPro" id="IPR051291">
    <property type="entry name" value="CIMAP"/>
</dbReference>
<evidence type="ECO:0000313" key="3">
    <source>
        <dbReference type="Proteomes" id="UP000002009"/>
    </source>
</evidence>
<dbReference type="InParanoid" id="C1E0S4"/>
<dbReference type="InterPro" id="IPR010736">
    <property type="entry name" value="SHIPPO-rpt"/>
</dbReference>
<feature type="compositionally biased region" description="Basic and acidic residues" evidence="1">
    <location>
        <begin position="1073"/>
        <end position="1110"/>
    </location>
</feature>
<organism evidence="2 3">
    <name type="scientific">Micromonas commoda (strain RCC299 / NOUM17 / CCMP2709)</name>
    <name type="common">Picoplanktonic green alga</name>
    <dbReference type="NCBI Taxonomy" id="296587"/>
    <lineage>
        <taxon>Eukaryota</taxon>
        <taxon>Viridiplantae</taxon>
        <taxon>Chlorophyta</taxon>
        <taxon>Mamiellophyceae</taxon>
        <taxon>Mamiellales</taxon>
        <taxon>Mamiellaceae</taxon>
        <taxon>Micromonas</taxon>
    </lineage>
</organism>
<feature type="compositionally biased region" description="Low complexity" evidence="1">
    <location>
        <begin position="201"/>
        <end position="222"/>
    </location>
</feature>
<reference evidence="2 3" key="1">
    <citation type="journal article" date="2009" name="Science">
        <title>Green evolution and dynamic adaptations revealed by genomes of the marine picoeukaryotes Micromonas.</title>
        <authorList>
            <person name="Worden A.Z."/>
            <person name="Lee J.H."/>
            <person name="Mock T."/>
            <person name="Rouze P."/>
            <person name="Simmons M.P."/>
            <person name="Aerts A.L."/>
            <person name="Allen A.E."/>
            <person name="Cuvelier M.L."/>
            <person name="Derelle E."/>
            <person name="Everett M.V."/>
            <person name="Foulon E."/>
            <person name="Grimwood J."/>
            <person name="Gundlach H."/>
            <person name="Henrissat B."/>
            <person name="Napoli C."/>
            <person name="McDonald S.M."/>
            <person name="Parker M.S."/>
            <person name="Rombauts S."/>
            <person name="Salamov A."/>
            <person name="Von Dassow P."/>
            <person name="Badger J.H."/>
            <person name="Coutinho P.M."/>
            <person name="Demir E."/>
            <person name="Dubchak I."/>
            <person name="Gentemann C."/>
            <person name="Eikrem W."/>
            <person name="Gready J.E."/>
            <person name="John U."/>
            <person name="Lanier W."/>
            <person name="Lindquist E.A."/>
            <person name="Lucas S."/>
            <person name="Mayer K.F."/>
            <person name="Moreau H."/>
            <person name="Not F."/>
            <person name="Otillar R."/>
            <person name="Panaud O."/>
            <person name="Pangilinan J."/>
            <person name="Paulsen I."/>
            <person name="Piegu B."/>
            <person name="Poliakov A."/>
            <person name="Robbens S."/>
            <person name="Schmutz J."/>
            <person name="Toulza E."/>
            <person name="Wyss T."/>
            <person name="Zelensky A."/>
            <person name="Zhou K."/>
            <person name="Armbrust E.V."/>
            <person name="Bhattacharya D."/>
            <person name="Goodenough U.W."/>
            <person name="Van de Peer Y."/>
            <person name="Grigoriev I.V."/>
        </authorList>
    </citation>
    <scope>NUCLEOTIDE SEQUENCE [LARGE SCALE GENOMIC DNA]</scope>
    <source>
        <strain evidence="3">RCC299 / NOUM17</strain>
    </source>
</reference>
<dbReference type="EMBL" id="CP001324">
    <property type="protein sequence ID" value="ACO62053.1"/>
    <property type="molecule type" value="Genomic_DNA"/>
</dbReference>
<dbReference type="KEGG" id="mis:MICPUN_56620"/>
<feature type="compositionally biased region" description="Low complexity" evidence="1">
    <location>
        <begin position="249"/>
        <end position="259"/>
    </location>
</feature>
<feature type="compositionally biased region" description="Basic and acidic residues" evidence="1">
    <location>
        <begin position="787"/>
        <end position="797"/>
    </location>
</feature>
<feature type="compositionally biased region" description="Basic and acidic residues" evidence="1">
    <location>
        <begin position="1030"/>
        <end position="1057"/>
    </location>
</feature>
<dbReference type="Pfam" id="PF07004">
    <property type="entry name" value="SHIPPO-rpt"/>
    <property type="match status" value="10"/>
</dbReference>
<dbReference type="RefSeq" id="XP_002500795.1">
    <property type="nucleotide sequence ID" value="XM_002500749.1"/>
</dbReference>
<feature type="region of interest" description="Disordered" evidence="1">
    <location>
        <begin position="673"/>
        <end position="853"/>
    </location>
</feature>
<feature type="compositionally biased region" description="Polar residues" evidence="1">
    <location>
        <begin position="1509"/>
        <end position="1518"/>
    </location>
</feature>
<feature type="compositionally biased region" description="Basic and acidic residues" evidence="1">
    <location>
        <begin position="190"/>
        <end position="199"/>
    </location>
</feature>
<feature type="compositionally biased region" description="Basic and acidic residues" evidence="1">
    <location>
        <begin position="475"/>
        <end position="485"/>
    </location>
</feature>
<dbReference type="PANTHER" id="PTHR21580:SF28">
    <property type="entry name" value="BOREALIN N-TERMINAL DOMAIN-CONTAINING PROTEIN-RELATED"/>
    <property type="match status" value="1"/>
</dbReference>
<feature type="compositionally biased region" description="Basic and acidic residues" evidence="1">
    <location>
        <begin position="960"/>
        <end position="972"/>
    </location>
</feature>
<evidence type="ECO:0000256" key="1">
    <source>
        <dbReference type="SAM" id="MobiDB-lite"/>
    </source>
</evidence>
<feature type="compositionally biased region" description="Basic and acidic residues" evidence="1">
    <location>
        <begin position="627"/>
        <end position="636"/>
    </location>
</feature>
<dbReference type="OMA" id="VRTIILF"/>
<feature type="compositionally biased region" description="Low complexity" evidence="1">
    <location>
        <begin position="33"/>
        <end position="48"/>
    </location>
</feature>
<keyword evidence="3" id="KW-1185">Reference proteome</keyword>
<feature type="compositionally biased region" description="Basic and acidic residues" evidence="1">
    <location>
        <begin position="983"/>
        <end position="993"/>
    </location>
</feature>
<dbReference type="Proteomes" id="UP000002009">
    <property type="component" value="Chromosome 3"/>
</dbReference>
<sequence length="1518" mass="159471">MPPPRGRGASPFGDPFTFGKPLVLNSQPPTFFGSSLAPPADASASDAPMGGGAVTRSRSARRKVGGYGVTAPAKHGPKDTFTRTTGTDAPSPITGDDRDRPARRVAPRVVTKIPVLDDWEPAEDENEDPSVIPPHVDDVPASAAATKAARGRNPARTAETARGPAPRRPPPVSSRTTRTTTTKRPASANLREEDERGRNDAAAVVIAARARAKARLAPPRVAFGGRPPKKPSPVKRQRHDPDQPPPPDDQQTAADVDVVPRPKPGFSFGVRPNRGGPSLWGPGKDSPGPAAYHEGPAPECDQVRGHVPAVTFGAPPDRTRRSGAGWNAGAFPELDPDAPGPGEYAGGDDTARVLDKIAGKSRAPAFTFGGGKDDIGKVAAKDFAGAPGPGAYHIDEILAVAAERRRIEKGFSFGERVGAAWHEAGPGRDAPAPGTYADGTEVRRSGGGFSFGNAPKTPSFIPSSKDGPTPGPGDYLDRKKEKENGGGENDGGDGRTRKSAEGGFTFGWRRPDPAKSATEPGPGAYHRDAQLDDPEALRPGPAFSLGTKLERGGALDGKKDAAKMPGPGDYEVRKSAEAGPSYTIFGRPNDGVVVGVDLNEKASLPGPGRYHTPLSPGGRAYTLGSRIEEKDAKRDTPAPGEYGAPMPVGAQWGDRNRGFSVLGRDAWAGKGWGEEHAEVPGVGRYDVRGSNSKPLPSAPAFTMAGKTKDPTHAPPPTRDIGPGEYDGDGGNRPPSGPSFTIGVRGSKDGAYGDLESAAEKPGPGAYPNAPKAKDETRESAPSFTLGRKIDVPDERTKVGPTGFSERPGPGEYHADGDVVPPEGPGGFTIYERTKSTEFRPGVDSPGPAYYGGFTTDDVEGGLRMSIHERYESGSVFQHTDRSDTPGPGEYAPEVFQFPVRDDGESTSFVGAPPGYTIGVRRESNYPVRRSQIGAPGPGEYHPTEGDGVTDPAWSKGVTIGERRDERARRSLDSRPGPGHYHRTRESIERETGRKAPVPGPKIRDRKPWEREKVLEKKADVPGPSDYDTEPSMKKMDKRAPAHRIGERRNDAADRRGSGEGAPGPGEYAGDVVRAPDWRRGATIIADRRERSRASAERRPGPGEYHRDAPRVAKTGVNIGRGAGKDAPGGVFDAAGRGGPGPGEFEPPPGAIRPGRSTGVNIARGTGKDAPGGVFERAGRDVPGPGEHWPDGDAASGRGGRSGGKSVRAPGVKIPATGHDAPGGAAVWPEDAPGPGEYHEERTKPVRSAVNIGKASGKDAPGGVFDAALKRGGGPGPGEFESGPGALRQKSTAVNMGKGTGREAPGGAMDRRDGPGPGEFWPDEDPAAPTRGHTQRGIPFGKPPKPPRPGAKKSSAPGPGEYAGSVVGAPDARVGPTIPRGKRRGLVSKDARDTPAPGDFEPDHHPKTVAGLVREALKRPGSMREPTVPRGGKKAGSERTPGPGEYYSGRGEIRVDRGVKMPTREAWERDRDRVKGSGLGPKYHPNHEKVSKPLSVKQPMARADDYADSFRSTRGGSRR</sequence>
<feature type="compositionally biased region" description="Basic and acidic residues" evidence="1">
    <location>
        <begin position="548"/>
        <end position="562"/>
    </location>
</feature>
<feature type="compositionally biased region" description="Basic and acidic residues" evidence="1">
    <location>
        <begin position="1450"/>
        <end position="1474"/>
    </location>
</feature>
<feature type="compositionally biased region" description="Acidic residues" evidence="1">
    <location>
        <begin position="117"/>
        <end position="128"/>
    </location>
</feature>
<dbReference type="eggNOG" id="ENOG502QSJK">
    <property type="taxonomic scope" value="Eukaryota"/>
</dbReference>
<feature type="region of interest" description="Disordered" evidence="1">
    <location>
        <begin position="627"/>
        <end position="653"/>
    </location>
</feature>
<gene>
    <name evidence="2" type="ORF">MICPUN_56620</name>
</gene>
<feature type="compositionally biased region" description="Low complexity" evidence="1">
    <location>
        <begin position="141"/>
        <end position="164"/>
    </location>
</feature>
<feature type="compositionally biased region" description="Basic and acidic residues" evidence="1">
    <location>
        <begin position="1001"/>
        <end position="1019"/>
    </location>
</feature>
<dbReference type="OrthoDB" id="429991at2759"/>
<feature type="region of interest" description="Disordered" evidence="1">
    <location>
        <begin position="873"/>
        <end position="892"/>
    </location>
</feature>
<accession>C1E0S4</accession>